<gene>
    <name evidence="3" type="ORF">S06H3_10507</name>
</gene>
<sequence length="82" mass="8692">MATEKFTVDGSQLVEKVKELIHQGNIRRVRLLHKGRPLIDIPLTIGVPVTAAAVLAAPVLAAVGAIAALVTECTIEIERVGE</sequence>
<evidence type="ECO:0000313" key="3">
    <source>
        <dbReference type="EMBL" id="GAI08407.1"/>
    </source>
</evidence>
<feature type="transmembrane region" description="Helical" evidence="1">
    <location>
        <begin position="45"/>
        <end position="70"/>
    </location>
</feature>
<name>X1KMT9_9ZZZZ</name>
<keyword evidence="1" id="KW-0472">Membrane</keyword>
<dbReference type="EMBL" id="BARV01004876">
    <property type="protein sequence ID" value="GAI08407.1"/>
    <property type="molecule type" value="Genomic_DNA"/>
</dbReference>
<evidence type="ECO:0000259" key="2">
    <source>
        <dbReference type="Pfam" id="PF14242"/>
    </source>
</evidence>
<accession>X1KMT9</accession>
<keyword evidence="1" id="KW-1133">Transmembrane helix</keyword>
<comment type="caution">
    <text evidence="3">The sequence shown here is derived from an EMBL/GenBank/DDBJ whole genome shotgun (WGS) entry which is preliminary data.</text>
</comment>
<dbReference type="InterPro" id="IPR025642">
    <property type="entry name" value="DUF4342"/>
</dbReference>
<keyword evidence="1" id="KW-0812">Transmembrane</keyword>
<protein>
    <recommendedName>
        <fullName evidence="2">DUF4342 domain-containing protein</fullName>
    </recommendedName>
</protein>
<evidence type="ECO:0000256" key="1">
    <source>
        <dbReference type="SAM" id="Phobius"/>
    </source>
</evidence>
<proteinExistence type="predicted"/>
<dbReference type="Pfam" id="PF14242">
    <property type="entry name" value="DUF4342"/>
    <property type="match status" value="1"/>
</dbReference>
<reference evidence="3" key="1">
    <citation type="journal article" date="2014" name="Front. Microbiol.">
        <title>High frequency of phylogenetically diverse reductive dehalogenase-homologous genes in deep subseafloor sedimentary metagenomes.</title>
        <authorList>
            <person name="Kawai M."/>
            <person name="Futagami T."/>
            <person name="Toyoda A."/>
            <person name="Takaki Y."/>
            <person name="Nishi S."/>
            <person name="Hori S."/>
            <person name="Arai W."/>
            <person name="Tsubouchi T."/>
            <person name="Morono Y."/>
            <person name="Uchiyama I."/>
            <person name="Ito T."/>
            <person name="Fujiyama A."/>
            <person name="Inagaki F."/>
            <person name="Takami H."/>
        </authorList>
    </citation>
    <scope>NUCLEOTIDE SEQUENCE</scope>
    <source>
        <strain evidence="3">Expedition CK06-06</strain>
    </source>
</reference>
<organism evidence="3">
    <name type="scientific">marine sediment metagenome</name>
    <dbReference type="NCBI Taxonomy" id="412755"/>
    <lineage>
        <taxon>unclassified sequences</taxon>
        <taxon>metagenomes</taxon>
        <taxon>ecological metagenomes</taxon>
    </lineage>
</organism>
<feature type="domain" description="DUF4342" evidence="2">
    <location>
        <begin position="3"/>
        <end position="79"/>
    </location>
</feature>
<dbReference type="AlphaFoldDB" id="X1KMT9"/>